<proteinExistence type="predicted"/>
<dbReference type="EMBL" id="FMCU01000014">
    <property type="protein sequence ID" value="SCF41502.1"/>
    <property type="molecule type" value="Genomic_DNA"/>
</dbReference>
<dbReference type="SUPFAM" id="SSF55073">
    <property type="entry name" value="Nucleotide cyclase"/>
    <property type="match status" value="1"/>
</dbReference>
<name>A0A1C5A8E2_9ACTN</name>
<sequence>MDTFQVNRTYDNVFLIFVDAAGHSNVVAQNPRDRAGQAFDLLHRKVTERLATIAEQRRVGYARPWRWAGDGGFLIVHDDDESVARDVTLEYVHRLLTLDLPHLRDEFARLGIEGSLRLRVAVHKGAIRYRGEGNEGTIYSPDINFVAHLEKAAPPDTVAVSSDVVRVAGPYAELFTPVGEFEGRQIHLFAADTRAGGAAAIWLATRGLAGGVPVHGHVERPSQLEKTRMIRAATTEVVDLGTSLRTASRYLVTTERPAHFRDAVLDFLDRGGSYRCVLMDPTSEATRLLSAQRGEDLAGKTREALTDLRRFKQRHGAAADRLEVLQTPGYPGMACLATDLDDPYAVILTSPYLMAPPGPRDQLERGDLPHYLVARDAGPLFDRLRSLVRGFATSAVERVL</sequence>
<dbReference type="Proteomes" id="UP000198797">
    <property type="component" value="Unassembled WGS sequence"/>
</dbReference>
<accession>A0A1C5A8E2</accession>
<organism evidence="1 2">
    <name type="scientific">Micromonospora matsumotoense</name>
    <dbReference type="NCBI Taxonomy" id="121616"/>
    <lineage>
        <taxon>Bacteria</taxon>
        <taxon>Bacillati</taxon>
        <taxon>Actinomycetota</taxon>
        <taxon>Actinomycetes</taxon>
        <taxon>Micromonosporales</taxon>
        <taxon>Micromonosporaceae</taxon>
        <taxon>Micromonospora</taxon>
    </lineage>
</organism>
<evidence type="ECO:0000313" key="1">
    <source>
        <dbReference type="EMBL" id="SCF41502.1"/>
    </source>
</evidence>
<dbReference type="AlphaFoldDB" id="A0A1C5A8E2"/>
<dbReference type="InterPro" id="IPR029787">
    <property type="entry name" value="Nucleotide_cyclase"/>
</dbReference>
<reference evidence="2" key="1">
    <citation type="submission" date="2016-06" db="EMBL/GenBank/DDBJ databases">
        <authorList>
            <person name="Varghese N."/>
            <person name="Submissions Spin"/>
        </authorList>
    </citation>
    <scope>NUCLEOTIDE SEQUENCE [LARGE SCALE GENOMIC DNA]</scope>
    <source>
        <strain evidence="2">DSM 44100</strain>
    </source>
</reference>
<dbReference type="STRING" id="121616.GA0070216_114151"/>
<keyword evidence="2" id="KW-1185">Reference proteome</keyword>
<protein>
    <submittedName>
        <fullName evidence="1">Adenylate cyclase, class 3</fullName>
    </submittedName>
</protein>
<evidence type="ECO:0000313" key="2">
    <source>
        <dbReference type="Proteomes" id="UP000198797"/>
    </source>
</evidence>
<gene>
    <name evidence="1" type="ORF">GA0070216_114151</name>
</gene>
<dbReference type="Gene3D" id="3.30.70.1230">
    <property type="entry name" value="Nucleotide cyclase"/>
    <property type="match status" value="1"/>
</dbReference>